<accession>A0A246BQ37</accession>
<dbReference type="Proteomes" id="UP000197208">
    <property type="component" value="Unassembled WGS sequence"/>
</dbReference>
<keyword evidence="2" id="KW-1185">Reference proteome</keyword>
<dbReference type="OrthoDB" id="71715at2"/>
<comment type="caution">
    <text evidence="1">The sequence shown here is derived from an EMBL/GenBank/DDBJ whole genome shotgun (WGS) entry which is preliminary data.</text>
</comment>
<name>A0A246BQ37_9DEIO</name>
<evidence type="ECO:0000313" key="2">
    <source>
        <dbReference type="Proteomes" id="UP000197208"/>
    </source>
</evidence>
<dbReference type="AlphaFoldDB" id="A0A246BQ37"/>
<gene>
    <name evidence="1" type="ORF">CBQ26_05935</name>
</gene>
<reference evidence="1 2" key="1">
    <citation type="submission" date="2017-05" db="EMBL/GenBank/DDBJ databases">
        <title>De novo genome assembly of Deniococcus indicus strain DR1.</title>
        <authorList>
            <person name="Chauhan D."/>
            <person name="Yennamalli R.M."/>
            <person name="Priyadarshini R."/>
        </authorList>
    </citation>
    <scope>NUCLEOTIDE SEQUENCE [LARGE SCALE GENOMIC DNA]</scope>
    <source>
        <strain evidence="1 2">DR1</strain>
    </source>
</reference>
<sequence length="138" mass="15114">MSEFDELQAVIRRHADARQAEQRACEAFLNALYHALRTASGPGLPLNNVTLEFRPDPDLRLRPAPTGSFHAAWLRLGLCEVLVRVRRSDGAFVGEYGSGGTFRLDSTTEDDLLALARTLLRHVTGVYGGATTTAPHLN</sequence>
<proteinExistence type="predicted"/>
<dbReference type="EMBL" id="NHMK01000009">
    <property type="protein sequence ID" value="OWL97783.1"/>
    <property type="molecule type" value="Genomic_DNA"/>
</dbReference>
<evidence type="ECO:0000313" key="1">
    <source>
        <dbReference type="EMBL" id="OWL97783.1"/>
    </source>
</evidence>
<protein>
    <submittedName>
        <fullName evidence="1">Uncharacterized protein</fullName>
    </submittedName>
</protein>
<dbReference type="RefSeq" id="WP_088247588.1">
    <property type="nucleotide sequence ID" value="NZ_BNAM01000002.1"/>
</dbReference>
<organism evidence="1 2">
    <name type="scientific">Deinococcus indicus</name>
    <dbReference type="NCBI Taxonomy" id="223556"/>
    <lineage>
        <taxon>Bacteria</taxon>
        <taxon>Thermotogati</taxon>
        <taxon>Deinococcota</taxon>
        <taxon>Deinococci</taxon>
        <taxon>Deinococcales</taxon>
        <taxon>Deinococcaceae</taxon>
        <taxon>Deinococcus</taxon>
    </lineage>
</organism>